<evidence type="ECO:0000313" key="3">
    <source>
        <dbReference type="EMBL" id="PWR18507.1"/>
    </source>
</evidence>
<accession>A0A317DUZ3</accession>
<keyword evidence="4" id="KW-1185">Reference proteome</keyword>
<proteinExistence type="predicted"/>
<feature type="compositionally biased region" description="Low complexity" evidence="1">
    <location>
        <begin position="48"/>
        <end position="65"/>
    </location>
</feature>
<protein>
    <recommendedName>
        <fullName evidence="5">Sel1 repeat family protein</fullName>
    </recommendedName>
</protein>
<gene>
    <name evidence="3" type="ORF">DKG74_19000</name>
</gene>
<evidence type="ECO:0000313" key="4">
    <source>
        <dbReference type="Proteomes" id="UP000245461"/>
    </source>
</evidence>
<evidence type="ECO:0000256" key="2">
    <source>
        <dbReference type="SAM" id="Phobius"/>
    </source>
</evidence>
<feature type="transmembrane region" description="Helical" evidence="2">
    <location>
        <begin position="14"/>
        <end position="35"/>
    </location>
</feature>
<dbReference type="EMBL" id="QGLE01000014">
    <property type="protein sequence ID" value="PWR18507.1"/>
    <property type="molecule type" value="Genomic_DNA"/>
</dbReference>
<feature type="region of interest" description="Disordered" evidence="1">
    <location>
        <begin position="44"/>
        <end position="65"/>
    </location>
</feature>
<keyword evidence="2" id="KW-1133">Transmembrane helix</keyword>
<keyword evidence="2" id="KW-0472">Membrane</keyword>
<reference evidence="3 4" key="1">
    <citation type="submission" date="2018-05" db="EMBL/GenBank/DDBJ databases">
        <title>Zavarzinia sp. HR-AS.</title>
        <authorList>
            <person name="Lee Y."/>
            <person name="Jeon C.O."/>
        </authorList>
    </citation>
    <scope>NUCLEOTIDE SEQUENCE [LARGE SCALE GENOMIC DNA]</scope>
    <source>
        <strain evidence="3 4">HR-AS</strain>
    </source>
</reference>
<comment type="caution">
    <text evidence="3">The sequence shown here is derived from an EMBL/GenBank/DDBJ whole genome shotgun (WGS) entry which is preliminary data.</text>
</comment>
<dbReference type="AlphaFoldDB" id="A0A317DUZ3"/>
<evidence type="ECO:0008006" key="5">
    <source>
        <dbReference type="Google" id="ProtNLM"/>
    </source>
</evidence>
<dbReference type="Gene3D" id="1.25.40.10">
    <property type="entry name" value="Tetratricopeptide repeat domain"/>
    <property type="match status" value="1"/>
</dbReference>
<sequence>MVDAPPPKPSSRGWLIGLAALVVIAGVGIAAYLFYTKPSPAPAPAPGPVAGVPATPTPTATPAGEPGVQDIVRAAGTPQEIYDWAQKFKAKGDVQGMLLLLENAAERGHGGAMLDIARLYDPASFVAGKPFSKANPGQAAKFYRKAEAAGVAEAKPALEALKAVLQKQAAAGDAEAAAALATYWPEGAQ</sequence>
<name>A0A317DUZ3_9PROT</name>
<dbReference type="InterPro" id="IPR011990">
    <property type="entry name" value="TPR-like_helical_dom_sf"/>
</dbReference>
<organism evidence="3 4">
    <name type="scientific">Zavarzinia aquatilis</name>
    <dbReference type="NCBI Taxonomy" id="2211142"/>
    <lineage>
        <taxon>Bacteria</taxon>
        <taxon>Pseudomonadati</taxon>
        <taxon>Pseudomonadota</taxon>
        <taxon>Alphaproteobacteria</taxon>
        <taxon>Rhodospirillales</taxon>
        <taxon>Zavarziniaceae</taxon>
        <taxon>Zavarzinia</taxon>
    </lineage>
</organism>
<keyword evidence="2" id="KW-0812">Transmembrane</keyword>
<dbReference type="Proteomes" id="UP000245461">
    <property type="component" value="Unassembled WGS sequence"/>
</dbReference>
<evidence type="ECO:0000256" key="1">
    <source>
        <dbReference type="SAM" id="MobiDB-lite"/>
    </source>
</evidence>